<evidence type="ECO:0000256" key="2">
    <source>
        <dbReference type="ARBA" id="ARBA00069384"/>
    </source>
</evidence>
<dbReference type="Proteomes" id="UP001208570">
    <property type="component" value="Unassembled WGS sequence"/>
</dbReference>
<dbReference type="AlphaFoldDB" id="A0AAD9MP00"/>
<protein>
    <recommendedName>
        <fullName evidence="2">Haloacid dehalogenase-like hydrolase domain-containing 5</fullName>
    </recommendedName>
</protein>
<comment type="caution">
    <text evidence="3">The sequence shown here is derived from an EMBL/GenBank/DDBJ whole genome shotgun (WGS) entry which is preliminary data.</text>
</comment>
<dbReference type="Pfam" id="PF13344">
    <property type="entry name" value="Hydrolase_6"/>
    <property type="match status" value="1"/>
</dbReference>
<dbReference type="EMBL" id="JAODUP010001439">
    <property type="protein sequence ID" value="KAK2140200.1"/>
    <property type="molecule type" value="Genomic_DNA"/>
</dbReference>
<dbReference type="FunFam" id="3.40.50.1000:FF:000081">
    <property type="entry name" value="Haloacid dehalogenase like hydrolase domain containing 5"/>
    <property type="match status" value="1"/>
</dbReference>
<dbReference type="SUPFAM" id="SSF56784">
    <property type="entry name" value="HAD-like"/>
    <property type="match status" value="1"/>
</dbReference>
<dbReference type="InterPro" id="IPR050324">
    <property type="entry name" value="CDP-alcohol_PTase-I"/>
</dbReference>
<gene>
    <name evidence="3" type="ORF">LSH36_1412g00000</name>
</gene>
<dbReference type="GO" id="GO:0005739">
    <property type="term" value="C:mitochondrion"/>
    <property type="evidence" value="ECO:0007669"/>
    <property type="project" value="TreeGrafter"/>
</dbReference>
<keyword evidence="1" id="KW-0732">Signal</keyword>
<dbReference type="InterPro" id="IPR036412">
    <property type="entry name" value="HAD-like_sf"/>
</dbReference>
<name>A0AAD9MP00_9ANNE</name>
<dbReference type="PANTHER" id="PTHR14269:SF4">
    <property type="entry name" value="CAT EYE SYNDROME CRITICAL REGION PROTEIN 5"/>
    <property type="match status" value="1"/>
</dbReference>
<sequence length="484" mass="55167">MLFSITDKKNLDISKVGGPIHNFIGQSRRHTFVTSAITGSSIQQTMAAGICYKWWLVSSRSLLQGHKSTVQHFIRQRRHAKEYSSVGYLPKGPDFGLFFDIDGVIVRGRTILPHAREAFRLLTDRHGNFWVPTIFVTNAGNCLRQDKSKQLSDWLGIEVKEDQVILSHSPLKMFRQLLDKHVLVSGQGPTTEIAKHLGFKRITTIETLRKRFPKLDTMDYKRKLSAPCAFENYFPRIEAVIMFGEPVRWEMNLQLIMDVLLTDGKPSVAAEEIPYPHIPVLACGVDLMWMAEAPMPRFGHGAFLHCVESLYKKITGYDLKYTALVGKPSEITYIHSEHVLQTLARNMGLPGLRRMYCIGDNPDVDIYGANLFNRYLQKKLVKCASKVPKTLLRQGAEIIEHDDERSEEGLGSETEEHMEHIGAYSCASILVSTGVYQNNDRRSLHQDHVHRDFIMDPELRKPTMEVNDVLEAVQRVFENESMIT</sequence>
<dbReference type="NCBIfam" id="TIGR01460">
    <property type="entry name" value="HAD-SF-IIA"/>
    <property type="match status" value="1"/>
</dbReference>
<dbReference type="GO" id="GO:0046474">
    <property type="term" value="P:glycerophospholipid biosynthetic process"/>
    <property type="evidence" value="ECO:0007669"/>
    <property type="project" value="TreeGrafter"/>
</dbReference>
<dbReference type="Gene3D" id="3.40.50.1000">
    <property type="entry name" value="HAD superfamily/HAD-like"/>
    <property type="match status" value="2"/>
</dbReference>
<dbReference type="PANTHER" id="PTHR14269">
    <property type="entry name" value="CDP-DIACYLGLYCEROL--GLYCEROL-3-PHOSPHATE 3-PHOSPHATIDYLTRANSFERASE-RELATED"/>
    <property type="match status" value="1"/>
</dbReference>
<proteinExistence type="predicted"/>
<dbReference type="InterPro" id="IPR023214">
    <property type="entry name" value="HAD_sf"/>
</dbReference>
<organism evidence="3 4">
    <name type="scientific">Paralvinella palmiformis</name>
    <dbReference type="NCBI Taxonomy" id="53620"/>
    <lineage>
        <taxon>Eukaryota</taxon>
        <taxon>Metazoa</taxon>
        <taxon>Spiralia</taxon>
        <taxon>Lophotrochozoa</taxon>
        <taxon>Annelida</taxon>
        <taxon>Polychaeta</taxon>
        <taxon>Sedentaria</taxon>
        <taxon>Canalipalpata</taxon>
        <taxon>Terebellida</taxon>
        <taxon>Terebelliformia</taxon>
        <taxon>Alvinellidae</taxon>
        <taxon>Paralvinella</taxon>
    </lineage>
</organism>
<keyword evidence="4" id="KW-1185">Reference proteome</keyword>
<accession>A0AAD9MP00</accession>
<evidence type="ECO:0000256" key="1">
    <source>
        <dbReference type="ARBA" id="ARBA00022729"/>
    </source>
</evidence>
<evidence type="ECO:0000313" key="3">
    <source>
        <dbReference type="EMBL" id="KAK2140200.1"/>
    </source>
</evidence>
<dbReference type="InterPro" id="IPR006357">
    <property type="entry name" value="HAD-SF_hydro_IIA"/>
</dbReference>
<dbReference type="NCBIfam" id="TIGR01456">
    <property type="entry name" value="CECR5"/>
    <property type="match status" value="1"/>
</dbReference>
<evidence type="ECO:0000313" key="4">
    <source>
        <dbReference type="Proteomes" id="UP001208570"/>
    </source>
</evidence>
<dbReference type="InterPro" id="IPR006353">
    <property type="entry name" value="HAD-SF_hydro_IIA_CECR5"/>
</dbReference>
<reference evidence="3" key="1">
    <citation type="journal article" date="2023" name="Mol. Biol. Evol.">
        <title>Third-Generation Sequencing Reveals the Adaptive Role of the Epigenome in Three Deep-Sea Polychaetes.</title>
        <authorList>
            <person name="Perez M."/>
            <person name="Aroh O."/>
            <person name="Sun Y."/>
            <person name="Lan Y."/>
            <person name="Juniper S.K."/>
            <person name="Young C.R."/>
            <person name="Angers B."/>
            <person name="Qian P.Y."/>
        </authorList>
    </citation>
    <scope>NUCLEOTIDE SEQUENCE</scope>
    <source>
        <strain evidence="3">P08H-3</strain>
    </source>
</reference>